<evidence type="ECO:0000313" key="2">
    <source>
        <dbReference type="Proteomes" id="UP000821865"/>
    </source>
</evidence>
<proteinExistence type="predicted"/>
<accession>A0ACB8C604</accession>
<gene>
    <name evidence="1" type="ORF">HPB49_024250</name>
</gene>
<comment type="caution">
    <text evidence="1">The sequence shown here is derived from an EMBL/GenBank/DDBJ whole genome shotgun (WGS) entry which is preliminary data.</text>
</comment>
<organism evidence="1 2">
    <name type="scientific">Dermacentor silvarum</name>
    <name type="common">Tick</name>
    <dbReference type="NCBI Taxonomy" id="543639"/>
    <lineage>
        <taxon>Eukaryota</taxon>
        <taxon>Metazoa</taxon>
        <taxon>Ecdysozoa</taxon>
        <taxon>Arthropoda</taxon>
        <taxon>Chelicerata</taxon>
        <taxon>Arachnida</taxon>
        <taxon>Acari</taxon>
        <taxon>Parasitiformes</taxon>
        <taxon>Ixodida</taxon>
        <taxon>Ixodoidea</taxon>
        <taxon>Ixodidae</taxon>
        <taxon>Rhipicephalinae</taxon>
        <taxon>Dermacentor</taxon>
    </lineage>
</organism>
<keyword evidence="2" id="KW-1185">Reference proteome</keyword>
<reference evidence="1" key="1">
    <citation type="submission" date="2020-05" db="EMBL/GenBank/DDBJ databases">
        <title>Large-scale comparative analyses of tick genomes elucidate their genetic diversity and vector capacities.</title>
        <authorList>
            <person name="Jia N."/>
            <person name="Wang J."/>
            <person name="Shi W."/>
            <person name="Du L."/>
            <person name="Sun Y."/>
            <person name="Zhan W."/>
            <person name="Jiang J."/>
            <person name="Wang Q."/>
            <person name="Zhang B."/>
            <person name="Ji P."/>
            <person name="Sakyi L.B."/>
            <person name="Cui X."/>
            <person name="Yuan T."/>
            <person name="Jiang B."/>
            <person name="Yang W."/>
            <person name="Lam T.T.-Y."/>
            <person name="Chang Q."/>
            <person name="Ding S."/>
            <person name="Wang X."/>
            <person name="Zhu J."/>
            <person name="Ruan X."/>
            <person name="Zhao L."/>
            <person name="Wei J."/>
            <person name="Que T."/>
            <person name="Du C."/>
            <person name="Cheng J."/>
            <person name="Dai P."/>
            <person name="Han X."/>
            <person name="Huang E."/>
            <person name="Gao Y."/>
            <person name="Liu J."/>
            <person name="Shao H."/>
            <person name="Ye R."/>
            <person name="Li L."/>
            <person name="Wei W."/>
            <person name="Wang X."/>
            <person name="Wang C."/>
            <person name="Yang T."/>
            <person name="Huo Q."/>
            <person name="Li W."/>
            <person name="Guo W."/>
            <person name="Chen H."/>
            <person name="Zhou L."/>
            <person name="Ni X."/>
            <person name="Tian J."/>
            <person name="Zhou Y."/>
            <person name="Sheng Y."/>
            <person name="Liu T."/>
            <person name="Pan Y."/>
            <person name="Xia L."/>
            <person name="Li J."/>
            <person name="Zhao F."/>
            <person name="Cao W."/>
        </authorList>
    </citation>
    <scope>NUCLEOTIDE SEQUENCE</scope>
    <source>
        <strain evidence="1">Dsil-2018</strain>
    </source>
</reference>
<evidence type="ECO:0000313" key="1">
    <source>
        <dbReference type="EMBL" id="KAH7934273.1"/>
    </source>
</evidence>
<protein>
    <submittedName>
        <fullName evidence="1">Uncharacterized protein</fullName>
    </submittedName>
</protein>
<dbReference type="EMBL" id="CM023478">
    <property type="protein sequence ID" value="KAH7934273.1"/>
    <property type="molecule type" value="Genomic_DNA"/>
</dbReference>
<name>A0ACB8C604_DERSI</name>
<dbReference type="Proteomes" id="UP000821865">
    <property type="component" value="Chromosome 9"/>
</dbReference>
<sequence length="558" mass="61066">MPPTSSRTRGIGENGGEDLTAPVSFQLEQPPWGDPADVTNGRKPQVKSAENGGVEVPTNPEGISLFLATVFVVGGVAGIGILALPYSIVETGWFGLFLIIASAFASGYSGWKLGACWTILEERWAEYRGHVRDPYPSIAFRAYGKWARLFTSTVQIMGLFGYGSVFILLSAELVMDVMRQFFGDKVTLTFCYWLIIISAAMGVLMLLGTPKDFGFAAFGAMGATAAAFLIIVGVCCAWMHDGRAAFPRESPHVGFAAFFRGFGTIMFSYGGAAMFPTIQNDMKDRSRFPMAVAYATISLVGLYVIMATLGYLTFGNEVGANILLSIGDGGVSIAVQLLFIVHLVTAFLIVINPMCQEVEGHLGIPTEFTWKRVAMRSAIMLALLFTTETGAPLRQSAATRGLLHGRPDHLHPALPLLLQALLPDGTRVEREEHTDVGESGDTDHSCRRFNRNHRGYRSFDRGPRQARVIRSALLYRPEREAVTNNDDTQNARHDQCLGQHSPSWEQTTLSRPLRKKDLPEETQDSSVTSAQWPATSGQRYTANRYDSMPPSACSLIVE</sequence>